<accession>A0AAN5CTV0</accession>
<keyword evidence="4" id="KW-1185">Reference proteome</keyword>
<gene>
    <name evidence="3" type="ORF">PMAYCL1PPCAC_20704</name>
</gene>
<feature type="coiled-coil region" evidence="1">
    <location>
        <begin position="90"/>
        <end position="124"/>
    </location>
</feature>
<feature type="compositionally biased region" description="Basic and acidic residues" evidence="2">
    <location>
        <begin position="14"/>
        <end position="23"/>
    </location>
</feature>
<sequence length="139" mass="16303">VDESTNKHHNNNKFPEKTGKGEEECSFQDGPEAETAVVESPEESIDKYQVIIDITKKMNDFRQRVIGLSTELVMERQKYLELDEKYAKDTSELKQRVSTLTTQLDREQQKTIKLEKNLLLEEKERMKDVPLCHFQLCVR</sequence>
<feature type="non-terminal residue" evidence="3">
    <location>
        <position position="1"/>
    </location>
</feature>
<protein>
    <submittedName>
        <fullName evidence="3">Uncharacterized protein</fullName>
    </submittedName>
</protein>
<evidence type="ECO:0000256" key="1">
    <source>
        <dbReference type="SAM" id="Coils"/>
    </source>
</evidence>
<dbReference type="Proteomes" id="UP001328107">
    <property type="component" value="Unassembled WGS sequence"/>
</dbReference>
<organism evidence="3 4">
    <name type="scientific">Pristionchus mayeri</name>
    <dbReference type="NCBI Taxonomy" id="1317129"/>
    <lineage>
        <taxon>Eukaryota</taxon>
        <taxon>Metazoa</taxon>
        <taxon>Ecdysozoa</taxon>
        <taxon>Nematoda</taxon>
        <taxon>Chromadorea</taxon>
        <taxon>Rhabditida</taxon>
        <taxon>Rhabditina</taxon>
        <taxon>Diplogasteromorpha</taxon>
        <taxon>Diplogasteroidea</taxon>
        <taxon>Neodiplogasteridae</taxon>
        <taxon>Pristionchus</taxon>
    </lineage>
</organism>
<proteinExistence type="predicted"/>
<name>A0AAN5CTV0_9BILA</name>
<reference evidence="4" key="1">
    <citation type="submission" date="2022-10" db="EMBL/GenBank/DDBJ databases">
        <title>Genome assembly of Pristionchus species.</title>
        <authorList>
            <person name="Yoshida K."/>
            <person name="Sommer R.J."/>
        </authorList>
    </citation>
    <scope>NUCLEOTIDE SEQUENCE [LARGE SCALE GENOMIC DNA]</scope>
    <source>
        <strain evidence="4">RS5460</strain>
    </source>
</reference>
<evidence type="ECO:0000256" key="2">
    <source>
        <dbReference type="SAM" id="MobiDB-lite"/>
    </source>
</evidence>
<dbReference type="AlphaFoldDB" id="A0AAN5CTV0"/>
<evidence type="ECO:0000313" key="4">
    <source>
        <dbReference type="Proteomes" id="UP001328107"/>
    </source>
</evidence>
<dbReference type="EMBL" id="BTRK01000004">
    <property type="protein sequence ID" value="GMR50509.1"/>
    <property type="molecule type" value="Genomic_DNA"/>
</dbReference>
<comment type="caution">
    <text evidence="3">The sequence shown here is derived from an EMBL/GenBank/DDBJ whole genome shotgun (WGS) entry which is preliminary data.</text>
</comment>
<feature type="region of interest" description="Disordered" evidence="2">
    <location>
        <begin position="1"/>
        <end position="42"/>
    </location>
</feature>
<keyword evidence="1" id="KW-0175">Coiled coil</keyword>
<evidence type="ECO:0000313" key="3">
    <source>
        <dbReference type="EMBL" id="GMR50509.1"/>
    </source>
</evidence>